<reference evidence="1 2" key="1">
    <citation type="submission" date="2020-03" db="EMBL/GenBank/DDBJ databases">
        <title>Soil Listeria distribution.</title>
        <authorList>
            <person name="Liao J."/>
            <person name="Wiedmann M."/>
        </authorList>
    </citation>
    <scope>NUCLEOTIDE SEQUENCE [LARGE SCALE GENOMIC DNA]</scope>
    <source>
        <strain evidence="1 2">FSL L7-1645</strain>
    </source>
</reference>
<dbReference type="RefSeq" id="WP_039879961.1">
    <property type="nucleotide sequence ID" value="NZ_JAARPY010000006.1"/>
</dbReference>
<dbReference type="AlphaFoldDB" id="A0A841YF61"/>
<accession>A0A841YF61</accession>
<gene>
    <name evidence="1" type="ORF">HB844_07700</name>
</gene>
<organism evidence="1 2">
    <name type="scientific">Listeria fleischmannii</name>
    <dbReference type="NCBI Taxonomy" id="1069827"/>
    <lineage>
        <taxon>Bacteria</taxon>
        <taxon>Bacillati</taxon>
        <taxon>Bacillota</taxon>
        <taxon>Bacilli</taxon>
        <taxon>Bacillales</taxon>
        <taxon>Listeriaceae</taxon>
        <taxon>Listeria</taxon>
    </lineage>
</organism>
<comment type="caution">
    <text evidence="1">The sequence shown here is derived from an EMBL/GenBank/DDBJ whole genome shotgun (WGS) entry which is preliminary data.</text>
</comment>
<name>A0A841YF61_9LIST</name>
<sequence>MEKGFKESHFVNLNKVPAQADSWSEREILKRSDELIEMALNIWEYPQTEFVPRLHEDELIIFDGEQTFTGYKIRGYCFQNDEYQIVATWKEFFVQFMRELTEISSMPIIELMKGEGSNGLEGLFSGEPSTTNSEVISGVYVYIDLSNVRKMGYIKRLMELFNLDLSTLKIDAIKYSNKEENFEKDTEFVD</sequence>
<dbReference type="EMBL" id="JAARPY010000006">
    <property type="protein sequence ID" value="MBC1398748.1"/>
    <property type="molecule type" value="Genomic_DNA"/>
</dbReference>
<evidence type="ECO:0000313" key="1">
    <source>
        <dbReference type="EMBL" id="MBC1398748.1"/>
    </source>
</evidence>
<dbReference type="Proteomes" id="UP000571128">
    <property type="component" value="Unassembled WGS sequence"/>
</dbReference>
<proteinExistence type="predicted"/>
<evidence type="ECO:0000313" key="2">
    <source>
        <dbReference type="Proteomes" id="UP000571128"/>
    </source>
</evidence>
<protein>
    <submittedName>
        <fullName evidence="1">Uncharacterized protein</fullName>
    </submittedName>
</protein>